<evidence type="ECO:0000256" key="2">
    <source>
        <dbReference type="ARBA" id="ARBA00022670"/>
    </source>
</evidence>
<keyword evidence="4" id="KW-0720">Serine protease</keyword>
<dbReference type="Pfam" id="PF00082">
    <property type="entry name" value="Peptidase_S8"/>
    <property type="match status" value="1"/>
</dbReference>
<dbReference type="GO" id="GO:0004252">
    <property type="term" value="F:serine-type endopeptidase activity"/>
    <property type="evidence" value="ECO:0007669"/>
    <property type="project" value="InterPro"/>
</dbReference>
<feature type="compositionally biased region" description="Basic and acidic residues" evidence="5">
    <location>
        <begin position="417"/>
        <end position="431"/>
    </location>
</feature>
<evidence type="ECO:0000313" key="8">
    <source>
        <dbReference type="EMBL" id="PON25491.1"/>
    </source>
</evidence>
<feature type="region of interest" description="Disordered" evidence="5">
    <location>
        <begin position="412"/>
        <end position="441"/>
    </location>
</feature>
<keyword evidence="9" id="KW-1185">Reference proteome</keyword>
<feature type="compositionally biased region" description="Basic and acidic residues" evidence="5">
    <location>
        <begin position="380"/>
        <end position="389"/>
    </location>
</feature>
<dbReference type="Gene3D" id="3.40.50.200">
    <property type="entry name" value="Peptidase S8/S53 domain"/>
    <property type="match status" value="1"/>
</dbReference>
<feature type="domain" description="Peptidase S8/S53" evidence="7">
    <location>
        <begin position="814"/>
        <end position="1046"/>
    </location>
</feature>
<feature type="region of interest" description="Disordered" evidence="5">
    <location>
        <begin position="366"/>
        <end position="391"/>
    </location>
</feature>
<gene>
    <name evidence="8" type="ORF">TGAM01_v205785</name>
</gene>
<dbReference type="Gene3D" id="1.25.40.20">
    <property type="entry name" value="Ankyrin repeat-containing domain"/>
    <property type="match status" value="1"/>
</dbReference>
<feature type="compositionally biased region" description="Basic and acidic residues" evidence="5">
    <location>
        <begin position="318"/>
        <end position="351"/>
    </location>
</feature>
<evidence type="ECO:0000256" key="3">
    <source>
        <dbReference type="ARBA" id="ARBA00022801"/>
    </source>
</evidence>
<comment type="similarity">
    <text evidence="1">Belongs to the peptidase S8 family.</text>
</comment>
<keyword evidence="6" id="KW-0812">Transmembrane</keyword>
<evidence type="ECO:0000259" key="7">
    <source>
        <dbReference type="Pfam" id="PF00082"/>
    </source>
</evidence>
<evidence type="ECO:0000256" key="6">
    <source>
        <dbReference type="SAM" id="Phobius"/>
    </source>
</evidence>
<dbReference type="EMBL" id="JPDN02000018">
    <property type="protein sequence ID" value="PON25491.1"/>
    <property type="molecule type" value="Genomic_DNA"/>
</dbReference>
<dbReference type="InterPro" id="IPR000209">
    <property type="entry name" value="Peptidase_S8/S53_dom"/>
</dbReference>
<dbReference type="RefSeq" id="XP_018665761.1">
    <property type="nucleotide sequence ID" value="XM_018800929.1"/>
</dbReference>
<reference evidence="8 9" key="1">
    <citation type="journal article" date="2016" name="Genome Announc.">
        <title>Draft Whole-Genome Sequence of Trichoderma gamsii T6085, a Promising Biocontrol Agent of Fusarium Head Blight on Wheat.</title>
        <authorList>
            <person name="Baroncelli R."/>
            <person name="Zapparata A."/>
            <person name="Piaggeschi G."/>
            <person name="Sarrocco S."/>
            <person name="Vannacci G."/>
        </authorList>
    </citation>
    <scope>NUCLEOTIDE SEQUENCE [LARGE SCALE GENOMIC DNA]</scope>
    <source>
        <strain evidence="8 9">T6085</strain>
    </source>
</reference>
<dbReference type="InterPro" id="IPR051048">
    <property type="entry name" value="Peptidase_S8/S53_subtilisin"/>
</dbReference>
<protein>
    <recommendedName>
        <fullName evidence="7">Peptidase S8/S53 domain-containing protein</fullName>
    </recommendedName>
</protein>
<dbReference type="PANTHER" id="PTHR43399">
    <property type="entry name" value="SUBTILISIN-RELATED"/>
    <property type="match status" value="1"/>
</dbReference>
<keyword evidence="6" id="KW-1133">Transmembrane helix</keyword>
<dbReference type="SUPFAM" id="SSF52743">
    <property type="entry name" value="Subtilisin-like"/>
    <property type="match status" value="1"/>
</dbReference>
<dbReference type="STRING" id="398673.A0A2P4ZMH0"/>
<organism evidence="8 9">
    <name type="scientific">Trichoderma gamsii</name>
    <dbReference type="NCBI Taxonomy" id="398673"/>
    <lineage>
        <taxon>Eukaryota</taxon>
        <taxon>Fungi</taxon>
        <taxon>Dikarya</taxon>
        <taxon>Ascomycota</taxon>
        <taxon>Pezizomycotina</taxon>
        <taxon>Sordariomycetes</taxon>
        <taxon>Hypocreomycetidae</taxon>
        <taxon>Hypocreales</taxon>
        <taxon>Hypocreaceae</taxon>
        <taxon>Trichoderma</taxon>
    </lineage>
</organism>
<dbReference type="PROSITE" id="PS00136">
    <property type="entry name" value="SUBTILASE_ASP"/>
    <property type="match status" value="1"/>
</dbReference>
<dbReference type="AlphaFoldDB" id="A0A2P4ZMH0"/>
<keyword evidence="6" id="KW-0472">Membrane</keyword>
<name>A0A2P4ZMH0_9HYPO</name>
<dbReference type="InterPro" id="IPR036770">
    <property type="entry name" value="Ankyrin_rpt-contain_sf"/>
</dbReference>
<evidence type="ECO:0000256" key="1">
    <source>
        <dbReference type="ARBA" id="ARBA00011073"/>
    </source>
</evidence>
<accession>A0A2P4ZMH0</accession>
<dbReference type="InterPro" id="IPR023827">
    <property type="entry name" value="Peptidase_S8_Asp-AS"/>
</dbReference>
<evidence type="ECO:0000313" key="9">
    <source>
        <dbReference type="Proteomes" id="UP000054821"/>
    </source>
</evidence>
<comment type="caution">
    <text evidence="8">The sequence shown here is derived from an EMBL/GenBank/DDBJ whole genome shotgun (WGS) entry which is preliminary data.</text>
</comment>
<sequence>MDSDLEQDFRDFSLEDDPESIHLEREENYKERFIEAKEDIKRTKTFADSDDVDQFFKKYGDIVGKSLNKPAGNLLHTLVDVVTHNGIQPEDIKLLIQRLVEEFPDLLKYENEEKYNPVFMAIKASHHQLVDCMITTCVALKGKALHEQSLDDSLKKKMKEGKTCLHLAMMAIDFDIKTKKLLIENASDEALAVQDDAGKTPMHYAADVRRCTDEGTELIKLFIERDLRATKKTLRPPKTFLDLSDNNGASVYWQHYTTRISSIKYYEGWLTKKRQLLERNSQNVPRASKSVDKPVLGEPRPEAITGPSKLMASNRLASDQRDRLSHDNPKEEVDEREIQRQRKKAEEAENLKNSELFTKTIRIRERDVTSRDASQTRSTKLNELDESKTQLKATRAANGTGQLEAVSNTSIKRRGTARADGDLGREEERPAAKARQKKRDPAETMALLTRTSDDILQRLKLHYMRTRSTEMVISFLYGNNMQDVQVSFDYDSLPRKIPWTEFLKRFGADASSDRLRFDSVLQYVTFPKVQVFTKGRHADREREAEEQSGIRQIGAFGRKDMKYFFDWLYNKGVRHIITLSVDDSSDSGEKVHSDQIIQESLARFTIERLDWRKTDLDPETILHIGSKAAGAEASISDSDKNIRPIPQQLRQLSLKWSGSNSVLRAWSEAEGLPLLPRLQRIHIYKPSSDQEYDSPQWISTNVKKFQIRLNANRKAIRDREVAAFADQTSVSDDDVAFGDVKVDVIDSGKEVERTTRSRDTSHFATSTITKGVNSHLWLDSTTRFAGEMTYFWQKTVQEFLSSKPNPGTTERLERDVIVALIDDGVDMFDPALSDRVLEGKSFDFHDGKVRPSFSSAEGHGTVMASMILRTCPMAKVYPIRLKTYPNANGKNNIDAEYAAQAILAALNKKADIISMSWTLPMSRDKSGSKNRLHEALKKAVDSKALMFCSAPDQGKFTTLDYPSGPWREDFFRIGAARADGTVFQWTPEDGITYVLPGVEVIRDQVSSSSFDVLSAARFTKRIEDFKYETGSSVATALAAGLAAMVIYCIKTSIMNMKIMNQNKDPIVGSAIGDNDANLIAAPDAMKRAFARLGNVTSNKFIQVWEKFDGISETLETLRRDGSSSEEKVKCIKRFVEFGSELANSIRT</sequence>
<dbReference type="InterPro" id="IPR015500">
    <property type="entry name" value="Peptidase_S8_subtilisin-rel"/>
</dbReference>
<feature type="region of interest" description="Disordered" evidence="5">
    <location>
        <begin position="280"/>
        <end position="351"/>
    </location>
</feature>
<dbReference type="PRINTS" id="PR00723">
    <property type="entry name" value="SUBTILISIN"/>
</dbReference>
<evidence type="ECO:0000256" key="4">
    <source>
        <dbReference type="ARBA" id="ARBA00022825"/>
    </source>
</evidence>
<proteinExistence type="inferred from homology"/>
<dbReference type="SUPFAM" id="SSF48403">
    <property type="entry name" value="Ankyrin repeat"/>
    <property type="match status" value="1"/>
</dbReference>
<dbReference type="InterPro" id="IPR036852">
    <property type="entry name" value="Peptidase_S8/S53_dom_sf"/>
</dbReference>
<dbReference type="GeneID" id="29981012"/>
<keyword evidence="2" id="KW-0645">Protease</keyword>
<dbReference type="Proteomes" id="UP000054821">
    <property type="component" value="Unassembled WGS sequence"/>
</dbReference>
<evidence type="ECO:0000256" key="5">
    <source>
        <dbReference type="SAM" id="MobiDB-lite"/>
    </source>
</evidence>
<dbReference type="GO" id="GO:0006508">
    <property type="term" value="P:proteolysis"/>
    <property type="evidence" value="ECO:0007669"/>
    <property type="project" value="UniProtKB-KW"/>
</dbReference>
<dbReference type="CDD" id="cd07491">
    <property type="entry name" value="Peptidases_S8_7"/>
    <property type="match status" value="1"/>
</dbReference>
<dbReference type="PANTHER" id="PTHR43399:SF4">
    <property type="entry name" value="CELL WALL-ASSOCIATED PROTEASE"/>
    <property type="match status" value="1"/>
</dbReference>
<feature type="transmembrane region" description="Helical" evidence="6">
    <location>
        <begin position="1030"/>
        <end position="1049"/>
    </location>
</feature>
<keyword evidence="3" id="KW-0378">Hydrolase</keyword>